<reference evidence="2" key="1">
    <citation type="submission" date="2017-10" db="EMBL/GenBank/DDBJ databases">
        <title>Rapid genome shrinkage in a self-fertile nematode reveals novel sperm competition proteins.</title>
        <authorList>
            <person name="Yin D."/>
            <person name="Schwarz E.M."/>
            <person name="Thomas C.G."/>
            <person name="Felde R.L."/>
            <person name="Korf I.F."/>
            <person name="Cutter A.D."/>
            <person name="Schartner C.M."/>
            <person name="Ralston E.J."/>
            <person name="Meyer B.J."/>
            <person name="Haag E.S."/>
        </authorList>
    </citation>
    <scope>NUCLEOTIDE SEQUENCE [LARGE SCALE GENOMIC DNA]</scope>
    <source>
        <strain evidence="2">JU1422</strain>
    </source>
</reference>
<sequence length="149" mass="17228">MMIYFSIPGKCGHWPLSPSECQIMKIKSINFRFGFLVEMLITEKGRSEILTQRLLLKTSSLAGVVRRGILSFVAFEITAAAVGFATFRTLRRSEEKRKYLYLNWPSLSSTYYWVEDSISFGQLTGTRLRLSDQRRWAQIDLNSENIETD</sequence>
<dbReference type="EMBL" id="PDUG01000001">
    <property type="protein sequence ID" value="PIC51562.1"/>
    <property type="molecule type" value="Genomic_DNA"/>
</dbReference>
<dbReference type="AlphaFoldDB" id="A0A2G5VII4"/>
<name>A0A2G5VII4_9PELO</name>
<gene>
    <name evidence="1" type="primary">Cnig_chr_I.g2029</name>
    <name evidence="1" type="ORF">B9Z55_002029</name>
</gene>
<comment type="caution">
    <text evidence="1">The sequence shown here is derived from an EMBL/GenBank/DDBJ whole genome shotgun (WGS) entry which is preliminary data.</text>
</comment>
<accession>A0A2G5VII4</accession>
<evidence type="ECO:0000313" key="2">
    <source>
        <dbReference type="Proteomes" id="UP000230233"/>
    </source>
</evidence>
<evidence type="ECO:0000313" key="1">
    <source>
        <dbReference type="EMBL" id="PIC51562.1"/>
    </source>
</evidence>
<protein>
    <submittedName>
        <fullName evidence="1">Uncharacterized protein</fullName>
    </submittedName>
</protein>
<keyword evidence="2" id="KW-1185">Reference proteome</keyword>
<proteinExistence type="predicted"/>
<organism evidence="1 2">
    <name type="scientific">Caenorhabditis nigoni</name>
    <dbReference type="NCBI Taxonomy" id="1611254"/>
    <lineage>
        <taxon>Eukaryota</taxon>
        <taxon>Metazoa</taxon>
        <taxon>Ecdysozoa</taxon>
        <taxon>Nematoda</taxon>
        <taxon>Chromadorea</taxon>
        <taxon>Rhabditida</taxon>
        <taxon>Rhabditina</taxon>
        <taxon>Rhabditomorpha</taxon>
        <taxon>Rhabditoidea</taxon>
        <taxon>Rhabditidae</taxon>
        <taxon>Peloderinae</taxon>
        <taxon>Caenorhabditis</taxon>
    </lineage>
</organism>
<dbReference type="Proteomes" id="UP000230233">
    <property type="component" value="Chromosome I"/>
</dbReference>
<dbReference type="OrthoDB" id="5804148at2759"/>